<protein>
    <submittedName>
        <fullName evidence="3">CTD small phosphatase-like protein isoform X1</fullName>
    </submittedName>
</protein>
<dbReference type="CTD" id="10217"/>
<evidence type="ECO:0000256" key="1">
    <source>
        <dbReference type="SAM" id="MobiDB-lite"/>
    </source>
</evidence>
<feature type="compositionally biased region" description="Basic residues" evidence="1">
    <location>
        <begin position="327"/>
        <end position="338"/>
    </location>
</feature>
<keyword evidence="2" id="KW-1185">Reference proteome</keyword>
<feature type="compositionally biased region" description="Pro residues" evidence="1">
    <location>
        <begin position="365"/>
        <end position="379"/>
    </location>
</feature>
<feature type="compositionally biased region" description="Low complexity" evidence="1">
    <location>
        <begin position="300"/>
        <end position="310"/>
    </location>
</feature>
<reference evidence="3" key="1">
    <citation type="submission" date="2025-08" db="UniProtKB">
        <authorList>
            <consortium name="RefSeq"/>
        </authorList>
    </citation>
    <scope>IDENTIFICATION</scope>
    <source>
        <tissue evidence="3">Whole blood</tissue>
    </source>
</reference>
<evidence type="ECO:0000313" key="2">
    <source>
        <dbReference type="Proteomes" id="UP001165780"/>
    </source>
</evidence>
<dbReference type="AlphaFoldDB" id="A0A9W2VMR4"/>
<dbReference type="RefSeq" id="XP_053759982.1">
    <property type="nucleotide sequence ID" value="XM_053904007.1"/>
</dbReference>
<sequence>MRMRVPPAPHAWIPQPRPRTPLLTPRSPLAPQDSPHSGTPLPPRAPPGFSSHERPGPLNGTPRCMRDHHSLAASVALRALIPDSSVPAPGRPSPSISPQTPPRNTLPPPPIFLLRSPRGKHPSSGPKLTPAAVRAPLGPRVPQCTPPLNPTRTPAGPRLAPSACQAPRTSSPSPGPLASTARTPPNLPHREPCAPVLRPRPPHAHARARTHIHTHTHTHPGAHAPPALHSPLRLTPHPSPLGPGGQRRGRRRRPVPGPGHTHPPALLLSLAPSLLPARPPALARRSLLPPRPLPLPAAPGLPLRLPVRGSPGRGSGVHGDEAAAARAQRRRRRRRRRELGRGPGPPLPERGAGRRARPGGGGERPPGPRPRAPPAPRPRAPGLRGAGPAGGRRAAHPWTARPSSPR</sequence>
<accession>A0A9W2VMR4</accession>
<feature type="region of interest" description="Disordered" evidence="1">
    <location>
        <begin position="296"/>
        <end position="406"/>
    </location>
</feature>
<feature type="region of interest" description="Disordered" evidence="1">
    <location>
        <begin position="1"/>
        <end position="70"/>
    </location>
</feature>
<gene>
    <name evidence="3" type="primary">CTDSPL</name>
</gene>
<evidence type="ECO:0000313" key="3">
    <source>
        <dbReference type="RefSeq" id="XP_053759982.1"/>
    </source>
</evidence>
<name>A0A9W2VMR4_PANPR</name>
<feature type="compositionally biased region" description="Low complexity" evidence="1">
    <location>
        <begin position="221"/>
        <end position="234"/>
    </location>
</feature>
<dbReference type="GeneID" id="109248738"/>
<organism evidence="2 3">
    <name type="scientific">Panthera pardus</name>
    <name type="common">Leopard</name>
    <name type="synonym">Felis pardus</name>
    <dbReference type="NCBI Taxonomy" id="9691"/>
    <lineage>
        <taxon>Eukaryota</taxon>
        <taxon>Metazoa</taxon>
        <taxon>Chordata</taxon>
        <taxon>Craniata</taxon>
        <taxon>Vertebrata</taxon>
        <taxon>Euteleostomi</taxon>
        <taxon>Mammalia</taxon>
        <taxon>Eutheria</taxon>
        <taxon>Laurasiatheria</taxon>
        <taxon>Carnivora</taxon>
        <taxon>Feliformia</taxon>
        <taxon>Felidae</taxon>
        <taxon>Pantherinae</taxon>
        <taxon>Panthera</taxon>
    </lineage>
</organism>
<dbReference type="Proteomes" id="UP001165780">
    <property type="component" value="Unplaced"/>
</dbReference>
<proteinExistence type="predicted"/>
<feature type="compositionally biased region" description="Pro residues" evidence="1">
    <location>
        <begin position="99"/>
        <end position="111"/>
    </location>
</feature>
<feature type="compositionally biased region" description="Basic residues" evidence="1">
    <location>
        <begin position="200"/>
        <end position="220"/>
    </location>
</feature>
<feature type="region of interest" description="Disordered" evidence="1">
    <location>
        <begin position="82"/>
        <end position="266"/>
    </location>
</feature>
<feature type="compositionally biased region" description="Low complexity" evidence="1">
    <location>
        <begin position="20"/>
        <end position="31"/>
    </location>
</feature>